<feature type="region of interest" description="Disordered" evidence="1">
    <location>
        <begin position="224"/>
        <end position="330"/>
    </location>
</feature>
<dbReference type="AlphaFoldDB" id="A0A4Y3KAG1"/>
<evidence type="ECO:0000313" key="2">
    <source>
        <dbReference type="EMBL" id="GEA79948.1"/>
    </source>
</evidence>
<proteinExistence type="predicted"/>
<dbReference type="EMBL" id="BJLP01000004">
    <property type="protein sequence ID" value="GEA79948.1"/>
    <property type="molecule type" value="Genomic_DNA"/>
</dbReference>
<feature type="compositionally biased region" description="Low complexity" evidence="1">
    <location>
        <begin position="252"/>
        <end position="266"/>
    </location>
</feature>
<accession>A0A4Y3KAG1</accession>
<evidence type="ECO:0000256" key="1">
    <source>
        <dbReference type="SAM" id="MobiDB-lite"/>
    </source>
</evidence>
<organism evidence="2 3">
    <name type="scientific">Cellulomonas uda</name>
    <dbReference type="NCBI Taxonomy" id="1714"/>
    <lineage>
        <taxon>Bacteria</taxon>
        <taxon>Bacillati</taxon>
        <taxon>Actinomycetota</taxon>
        <taxon>Actinomycetes</taxon>
        <taxon>Micrococcales</taxon>
        <taxon>Cellulomonadaceae</taxon>
        <taxon>Cellulomonas</taxon>
    </lineage>
</organism>
<comment type="caution">
    <text evidence="2">The sequence shown here is derived from an EMBL/GenBank/DDBJ whole genome shotgun (WGS) entry which is preliminary data.</text>
</comment>
<reference evidence="2 3" key="1">
    <citation type="submission" date="2019-06" db="EMBL/GenBank/DDBJ databases">
        <title>Whole genome shotgun sequence of Cellulomonas uda NBRC 3747.</title>
        <authorList>
            <person name="Hosoyama A."/>
            <person name="Uohara A."/>
            <person name="Ohji S."/>
            <person name="Ichikawa N."/>
        </authorList>
    </citation>
    <scope>NUCLEOTIDE SEQUENCE [LARGE SCALE GENOMIC DNA]</scope>
    <source>
        <strain evidence="2 3">NBRC 3747</strain>
    </source>
</reference>
<dbReference type="RefSeq" id="WP_141318280.1">
    <property type="nucleotide sequence ID" value="NZ_BJLP01000004.1"/>
</dbReference>
<name>A0A4Y3KAG1_CELUD</name>
<evidence type="ECO:0000313" key="3">
    <source>
        <dbReference type="Proteomes" id="UP000315842"/>
    </source>
</evidence>
<protein>
    <recommendedName>
        <fullName evidence="4">HNH nuclease domain-containing protein</fullName>
    </recommendedName>
</protein>
<gene>
    <name evidence="2" type="ORF">CUD01_03920</name>
</gene>
<feature type="compositionally biased region" description="Basic residues" evidence="1">
    <location>
        <begin position="313"/>
        <end position="330"/>
    </location>
</feature>
<keyword evidence="3" id="KW-1185">Reference proteome</keyword>
<feature type="compositionally biased region" description="Pro residues" evidence="1">
    <location>
        <begin position="274"/>
        <end position="283"/>
    </location>
</feature>
<sequence>MSWQKSSDGAATHPKLMKIDALPDADDRLLNEVKGWLWSLSTQSAQHDTDYYVEVGTARMFGTSRTAVLVDVALRVGLLTEHTIDGLRVYKLLEDENLWHIRSRAEKEWERQQASDTKDPRLKVPVVLRDGDNCRYCGVLTQWRGPRNHATFTLDHRQPGQPGTVETLVVACWRCNTSRSNNPQWDDDHPLRPAPARPLYGRWAAQYLTDNGYPTQQNVLREADEKRPAPALGADPAPMSVRPATGKDDDTATAPRRAVPRATPARVESESSQTPPPATPGVAPPGSGQGRVGSPSGVDGTGQGGRGAPQAQPRRRRGRRGKRGPGRGAS</sequence>
<dbReference type="Proteomes" id="UP000315842">
    <property type="component" value="Unassembled WGS sequence"/>
</dbReference>
<evidence type="ECO:0008006" key="4">
    <source>
        <dbReference type="Google" id="ProtNLM"/>
    </source>
</evidence>
<dbReference type="Gene3D" id="1.10.30.50">
    <property type="match status" value="1"/>
</dbReference>